<dbReference type="eggNOG" id="ENOG502QTP8">
    <property type="taxonomic scope" value="Eukaryota"/>
</dbReference>
<dbReference type="AlphaFoldDB" id="S7S4P0"/>
<feature type="region of interest" description="Disordered" evidence="1">
    <location>
        <begin position="898"/>
        <end position="945"/>
    </location>
</feature>
<evidence type="ECO:0000313" key="4">
    <source>
        <dbReference type="Proteomes" id="UP000030669"/>
    </source>
</evidence>
<feature type="compositionally biased region" description="Polar residues" evidence="1">
    <location>
        <begin position="837"/>
        <end position="853"/>
    </location>
</feature>
<evidence type="ECO:0000313" key="3">
    <source>
        <dbReference type="EMBL" id="EPQ60894.1"/>
    </source>
</evidence>
<feature type="compositionally biased region" description="Basic residues" evidence="1">
    <location>
        <begin position="245"/>
        <end position="255"/>
    </location>
</feature>
<dbReference type="InterPro" id="IPR029058">
    <property type="entry name" value="AB_hydrolase_fold"/>
</dbReference>
<feature type="compositionally biased region" description="Polar residues" evidence="1">
    <location>
        <begin position="1"/>
        <end position="17"/>
    </location>
</feature>
<feature type="compositionally biased region" description="Low complexity" evidence="1">
    <location>
        <begin position="85"/>
        <end position="104"/>
    </location>
</feature>
<dbReference type="GO" id="GO:0016787">
    <property type="term" value="F:hydrolase activity"/>
    <property type="evidence" value="ECO:0007669"/>
    <property type="project" value="UniProtKB-KW"/>
</dbReference>
<feature type="compositionally biased region" description="Low complexity" evidence="1">
    <location>
        <begin position="307"/>
        <end position="325"/>
    </location>
</feature>
<feature type="compositionally biased region" description="Pro residues" evidence="1">
    <location>
        <begin position="256"/>
        <end position="266"/>
    </location>
</feature>
<dbReference type="InterPro" id="IPR050471">
    <property type="entry name" value="AB_hydrolase"/>
</dbReference>
<dbReference type="RefSeq" id="XP_007861196.1">
    <property type="nucleotide sequence ID" value="XM_007863005.1"/>
</dbReference>
<feature type="region of interest" description="Disordered" evidence="1">
    <location>
        <begin position="173"/>
        <end position="197"/>
    </location>
</feature>
<dbReference type="EMBL" id="KB469296">
    <property type="protein sequence ID" value="EPQ60894.1"/>
    <property type="molecule type" value="Genomic_DNA"/>
</dbReference>
<keyword evidence="3" id="KW-0378">Hydrolase</keyword>
<dbReference type="PANTHER" id="PTHR43433:SF10">
    <property type="entry name" value="AB HYDROLASE-1 DOMAIN-CONTAINING PROTEIN"/>
    <property type="match status" value="1"/>
</dbReference>
<organism evidence="3 4">
    <name type="scientific">Gloeophyllum trabeum (strain ATCC 11539 / FP-39264 / Madison 617)</name>
    <name type="common">Brown rot fungus</name>
    <dbReference type="NCBI Taxonomy" id="670483"/>
    <lineage>
        <taxon>Eukaryota</taxon>
        <taxon>Fungi</taxon>
        <taxon>Dikarya</taxon>
        <taxon>Basidiomycota</taxon>
        <taxon>Agaricomycotina</taxon>
        <taxon>Agaricomycetes</taxon>
        <taxon>Gloeophyllales</taxon>
        <taxon>Gloeophyllaceae</taxon>
        <taxon>Gloeophyllum</taxon>
    </lineage>
</organism>
<dbReference type="Proteomes" id="UP000030669">
    <property type="component" value="Unassembled WGS sequence"/>
</dbReference>
<dbReference type="Pfam" id="PF00561">
    <property type="entry name" value="Abhydrolase_1"/>
    <property type="match status" value="1"/>
</dbReference>
<sequence length="1055" mass="114948">MASLVTPNRPSFATDSRPSSHRAPRKKSSLLSIKRDKSKPSEAGYSADIQDRAPPSSQKSAPYIPHVHVHSGRSSNTNPEAFLPSRTGRSPSQASSSRSLPHSSGIQVDGTRKGRWTPSDEALYAFPNMGSLQNYLDDDYDSTVKVSRPRQRANLSQVSSDWRGSQLGSAYRISGSSTQTQVEESPPQTPLDTSPFRSTMGRVSVVVAAPIAGVETMDALVDGMNGFGDDESCMNVSSVPSPSRSKQRRKGHHPLYHPPLPTPPPGVVLGRGPRRDTSPPAHSDSEDDSPKPARTKRPPRRKVRHASSPSKVDSSTVVSVSSPRSLQSAEGGQEPEQTTPSMKHRFPSLENEHEKGQEVRRKTIVPSITEIIQAHAPTVQRTSSRPGSSRPGSSRASSFTYSSHGHSFYSNSNGHTLVAEEEEEPEPEPLTAEEEAELISRSSIDSIAQEIQDTIRKQSVSPTMPRHLQHAHTFPKRHSIASDDGFSVHSPVSGVIREPSLYSSSTPSTHVDQPPIASLAAAMQPTQSQKIAQYLNSTRLTTLLKLTRSPHASADKPLTISLSDLGCPTGVPLVVFLGLGCVRHIMGLYDEMADLLGIRLITIDRWGLGRTETPRSKTARGIPEWATVVEEVLDRLNIHQCSIMAHSAGAPYALAFANKAPERIRGDICLLAPWIGGGEGAGYKWLKYVPNGILKTAQQAEWKVQGWMLGKPPKVRYQGIGYTPDPPPHLKREASKRDGDHHDRSLGNVYPSLESRPRPSVGSSNFSEYDDLADFAGRFESRSTLGARQGPALNRSSSEGLAGKRKTSKGFLGRLRGDSSQPQSPLVSGKKIRPLKSMTSLKSKASSVPSTLSKVAAPTESPQLPDPLNVEFGLGFDAIDWPIQSAISSFVEGNAAHEADTSRCRPRSAGRRSISLTTPRAARSLKPSPTSSTFTAQPNDDSSEMSYQTALGNALIAASHSESSKGTHSDLLQILNHDHQPWGFSYSTYPHRVNVWYGDKDERIAENSVRWMEKAMGEDRCEVNVVSGADHSLMFRSSVVIEVLERVKRYWQDLS</sequence>
<feature type="compositionally biased region" description="Polar residues" evidence="1">
    <location>
        <begin position="234"/>
        <end position="244"/>
    </location>
</feature>
<accession>S7S4P0</accession>
<dbReference type="OrthoDB" id="435520at2759"/>
<dbReference type="InterPro" id="IPR000073">
    <property type="entry name" value="AB_hydrolase_1"/>
</dbReference>
<dbReference type="KEGG" id="gtr:GLOTRDRAFT_68918"/>
<feature type="region of interest" description="Disordered" evidence="1">
    <location>
        <begin position="718"/>
        <end position="765"/>
    </location>
</feature>
<feature type="compositionally biased region" description="Polar residues" evidence="1">
    <location>
        <begin position="399"/>
        <end position="415"/>
    </location>
</feature>
<dbReference type="HOGENOM" id="CLU_005758_0_0_1"/>
<feature type="compositionally biased region" description="Polar residues" evidence="1">
    <location>
        <begin position="927"/>
        <end position="945"/>
    </location>
</feature>
<feature type="region of interest" description="Disordered" evidence="1">
    <location>
        <begin position="1"/>
        <end position="118"/>
    </location>
</feature>
<feature type="compositionally biased region" description="Acidic residues" evidence="1">
    <location>
        <begin position="419"/>
        <end position="431"/>
    </location>
</feature>
<feature type="compositionally biased region" description="Polar residues" evidence="1">
    <location>
        <begin position="326"/>
        <end position="341"/>
    </location>
</feature>
<feature type="compositionally biased region" description="Basic and acidic residues" evidence="1">
    <location>
        <begin position="728"/>
        <end position="745"/>
    </location>
</feature>
<dbReference type="GeneID" id="19307931"/>
<dbReference type="PANTHER" id="PTHR43433">
    <property type="entry name" value="HYDROLASE, ALPHA/BETA FOLD FAMILY PROTEIN"/>
    <property type="match status" value="1"/>
</dbReference>
<feature type="domain" description="AB hydrolase-1" evidence="2">
    <location>
        <begin position="589"/>
        <end position="672"/>
    </location>
</feature>
<name>S7S4P0_GLOTA</name>
<dbReference type="Gene3D" id="3.40.50.1820">
    <property type="entry name" value="alpha/beta hydrolase"/>
    <property type="match status" value="1"/>
</dbReference>
<feature type="compositionally biased region" description="Polar residues" evidence="1">
    <location>
        <begin position="153"/>
        <end position="167"/>
    </location>
</feature>
<feature type="region of interest" description="Disordered" evidence="1">
    <location>
        <begin position="783"/>
        <end position="861"/>
    </location>
</feature>
<reference evidence="3 4" key="1">
    <citation type="journal article" date="2012" name="Science">
        <title>The Paleozoic origin of enzymatic lignin decomposition reconstructed from 31 fungal genomes.</title>
        <authorList>
            <person name="Floudas D."/>
            <person name="Binder M."/>
            <person name="Riley R."/>
            <person name="Barry K."/>
            <person name="Blanchette R.A."/>
            <person name="Henrissat B."/>
            <person name="Martinez A.T."/>
            <person name="Otillar R."/>
            <person name="Spatafora J.W."/>
            <person name="Yadav J.S."/>
            <person name="Aerts A."/>
            <person name="Benoit I."/>
            <person name="Boyd A."/>
            <person name="Carlson A."/>
            <person name="Copeland A."/>
            <person name="Coutinho P.M."/>
            <person name="de Vries R.P."/>
            <person name="Ferreira P."/>
            <person name="Findley K."/>
            <person name="Foster B."/>
            <person name="Gaskell J."/>
            <person name="Glotzer D."/>
            <person name="Gorecki P."/>
            <person name="Heitman J."/>
            <person name="Hesse C."/>
            <person name="Hori C."/>
            <person name="Igarashi K."/>
            <person name="Jurgens J.A."/>
            <person name="Kallen N."/>
            <person name="Kersten P."/>
            <person name="Kohler A."/>
            <person name="Kuees U."/>
            <person name="Kumar T.K.A."/>
            <person name="Kuo A."/>
            <person name="LaButti K."/>
            <person name="Larrondo L.F."/>
            <person name="Lindquist E."/>
            <person name="Ling A."/>
            <person name="Lombard V."/>
            <person name="Lucas S."/>
            <person name="Lundell T."/>
            <person name="Martin R."/>
            <person name="McLaughlin D.J."/>
            <person name="Morgenstern I."/>
            <person name="Morin E."/>
            <person name="Murat C."/>
            <person name="Nagy L.G."/>
            <person name="Nolan M."/>
            <person name="Ohm R.A."/>
            <person name="Patyshakuliyeva A."/>
            <person name="Rokas A."/>
            <person name="Ruiz-Duenas F.J."/>
            <person name="Sabat G."/>
            <person name="Salamov A."/>
            <person name="Samejima M."/>
            <person name="Schmutz J."/>
            <person name="Slot J.C."/>
            <person name="St John F."/>
            <person name="Stenlid J."/>
            <person name="Sun H."/>
            <person name="Sun S."/>
            <person name="Syed K."/>
            <person name="Tsang A."/>
            <person name="Wiebenga A."/>
            <person name="Young D."/>
            <person name="Pisabarro A."/>
            <person name="Eastwood D.C."/>
            <person name="Martin F."/>
            <person name="Cullen D."/>
            <person name="Grigoriev I.V."/>
            <person name="Hibbett D.S."/>
        </authorList>
    </citation>
    <scope>NUCLEOTIDE SEQUENCE [LARGE SCALE GENOMIC DNA]</scope>
    <source>
        <strain evidence="3 4">ATCC 11539</strain>
    </source>
</reference>
<proteinExistence type="predicted"/>
<dbReference type="OMA" id="EMAECMG"/>
<keyword evidence="4" id="KW-1185">Reference proteome</keyword>
<feature type="compositionally biased region" description="Basic and acidic residues" evidence="1">
    <location>
        <begin position="350"/>
        <end position="361"/>
    </location>
</feature>
<feature type="compositionally biased region" description="Low complexity" evidence="1">
    <location>
        <begin position="383"/>
        <end position="398"/>
    </location>
</feature>
<evidence type="ECO:0000256" key="1">
    <source>
        <dbReference type="SAM" id="MobiDB-lite"/>
    </source>
</evidence>
<dbReference type="SUPFAM" id="SSF53474">
    <property type="entry name" value="alpha/beta-Hydrolases"/>
    <property type="match status" value="1"/>
</dbReference>
<feature type="compositionally biased region" description="Basic residues" evidence="1">
    <location>
        <begin position="293"/>
        <end position="305"/>
    </location>
</feature>
<gene>
    <name evidence="3" type="ORF">GLOTRDRAFT_68918</name>
</gene>
<feature type="region of interest" description="Disordered" evidence="1">
    <location>
        <begin position="225"/>
        <end position="431"/>
    </location>
</feature>
<feature type="compositionally biased region" description="Basic residues" evidence="1">
    <location>
        <begin position="19"/>
        <end position="28"/>
    </location>
</feature>
<feature type="compositionally biased region" description="Polar residues" evidence="1">
    <location>
        <begin position="173"/>
        <end position="183"/>
    </location>
</feature>
<feature type="region of interest" description="Disordered" evidence="1">
    <location>
        <begin position="148"/>
        <end position="167"/>
    </location>
</feature>
<evidence type="ECO:0000259" key="2">
    <source>
        <dbReference type="Pfam" id="PF00561"/>
    </source>
</evidence>
<protein>
    <submittedName>
        <fullName evidence="3">Alpha/beta-hydrolase</fullName>
    </submittedName>
</protein>